<dbReference type="AlphaFoldDB" id="A0A4S3MAP0"/>
<evidence type="ECO:0000259" key="1">
    <source>
        <dbReference type="Pfam" id="PF03061"/>
    </source>
</evidence>
<organism evidence="2 3">
    <name type="scientific">Thalassobius vesicularis</name>
    <dbReference type="NCBI Taxonomy" id="1294297"/>
    <lineage>
        <taxon>Bacteria</taxon>
        <taxon>Pseudomonadati</taxon>
        <taxon>Pseudomonadota</taxon>
        <taxon>Alphaproteobacteria</taxon>
        <taxon>Rhodobacterales</taxon>
        <taxon>Roseobacteraceae</taxon>
        <taxon>Thalassovita</taxon>
    </lineage>
</organism>
<keyword evidence="3" id="KW-1185">Reference proteome</keyword>
<gene>
    <name evidence="2" type="ORF">E7681_08910</name>
</gene>
<dbReference type="InterPro" id="IPR029069">
    <property type="entry name" value="HotDog_dom_sf"/>
</dbReference>
<dbReference type="Proteomes" id="UP000306113">
    <property type="component" value="Unassembled WGS sequence"/>
</dbReference>
<dbReference type="GO" id="GO:0016790">
    <property type="term" value="F:thiolester hydrolase activity"/>
    <property type="evidence" value="ECO:0007669"/>
    <property type="project" value="UniProtKB-ARBA"/>
</dbReference>
<dbReference type="InterPro" id="IPR006683">
    <property type="entry name" value="Thioestr_dom"/>
</dbReference>
<name>A0A4S3MAP0_9RHOB</name>
<reference evidence="2 3" key="1">
    <citation type="submission" date="2019-04" db="EMBL/GenBank/DDBJ databases">
        <title>Draft genome sequence of Youngimonas vesicularis.</title>
        <authorList>
            <person name="Hameed A."/>
        </authorList>
    </citation>
    <scope>NUCLEOTIDE SEQUENCE [LARGE SCALE GENOMIC DNA]</scope>
    <source>
        <strain evidence="2 3">CC-AMW-E</strain>
    </source>
</reference>
<dbReference type="Pfam" id="PF03061">
    <property type="entry name" value="4HBT"/>
    <property type="match status" value="1"/>
</dbReference>
<dbReference type="EMBL" id="SSMD01000003">
    <property type="protein sequence ID" value="THD75057.1"/>
    <property type="molecule type" value="Genomic_DNA"/>
</dbReference>
<sequence length="134" mass="14632">MSVQHIHEVKISFGDCDPAGIVFYPNTFRWMDATFHDFLRQHGGHAALCRQMGATGVGLVDAGAQFRSPMLDGNLLAVHMEVAEWGKRTIALSYRGMVGDRLAFDGREVRCVFKPTDTGMTAGDMSELKALVGG</sequence>
<proteinExistence type="predicted"/>
<comment type="caution">
    <text evidence="2">The sequence shown here is derived from an EMBL/GenBank/DDBJ whole genome shotgun (WGS) entry which is preliminary data.</text>
</comment>
<dbReference type="RefSeq" id="WP_136338914.1">
    <property type="nucleotide sequence ID" value="NZ_SSMD01000003.1"/>
</dbReference>
<dbReference type="CDD" id="cd00586">
    <property type="entry name" value="4HBT"/>
    <property type="match status" value="1"/>
</dbReference>
<dbReference type="SUPFAM" id="SSF54637">
    <property type="entry name" value="Thioesterase/thiol ester dehydrase-isomerase"/>
    <property type="match status" value="1"/>
</dbReference>
<dbReference type="OrthoDB" id="7204167at2"/>
<dbReference type="Gene3D" id="3.10.129.10">
    <property type="entry name" value="Hotdog Thioesterase"/>
    <property type="match status" value="1"/>
</dbReference>
<evidence type="ECO:0000313" key="2">
    <source>
        <dbReference type="EMBL" id="THD75057.1"/>
    </source>
</evidence>
<accession>A0A4S3MAP0</accession>
<protein>
    <submittedName>
        <fullName evidence="2">Acyl-CoA thioesterase</fullName>
    </submittedName>
</protein>
<feature type="domain" description="Thioesterase" evidence="1">
    <location>
        <begin position="20"/>
        <end position="100"/>
    </location>
</feature>
<evidence type="ECO:0000313" key="3">
    <source>
        <dbReference type="Proteomes" id="UP000306113"/>
    </source>
</evidence>